<reference evidence="2 3" key="1">
    <citation type="submission" date="2024-01" db="EMBL/GenBank/DDBJ databases">
        <authorList>
            <person name="Alioto T."/>
            <person name="Alioto T."/>
            <person name="Gomez Garrido J."/>
        </authorList>
    </citation>
    <scope>NUCLEOTIDE SEQUENCE [LARGE SCALE GENOMIC DNA]</scope>
</reference>
<comment type="caution">
    <text evidence="2">The sequence shown here is derived from an EMBL/GenBank/DDBJ whole genome shotgun (WGS) entry which is preliminary data.</text>
</comment>
<evidence type="ECO:0000313" key="3">
    <source>
        <dbReference type="Proteomes" id="UP001314229"/>
    </source>
</evidence>
<evidence type="ECO:0000256" key="1">
    <source>
        <dbReference type="SAM" id="Coils"/>
    </source>
</evidence>
<dbReference type="EMBL" id="CAWUFR010000954">
    <property type="protein sequence ID" value="CAK6982121.1"/>
    <property type="molecule type" value="Genomic_DNA"/>
</dbReference>
<proteinExistence type="predicted"/>
<keyword evidence="3" id="KW-1185">Reference proteome</keyword>
<keyword evidence="1" id="KW-0175">Coiled coil</keyword>
<protein>
    <submittedName>
        <fullName evidence="2">Uncharacterized protein</fullName>
    </submittedName>
</protein>
<dbReference type="AlphaFoldDB" id="A0AAV1QDH5"/>
<sequence length="230" mass="24699">MLNTLNKANKKIADLREDIHRLSDELKNKQALLTSVLNLAPEQSVRIASLTTTLQDTIPWNPSTCLQPSSWSTPYYPSSWAEVVVSDRNRVYNVSPPSLSLSNCFEALAGENMADGLGLYPAPGCSVDPSLLAAASGRRLPAMVTQHPGMLALPSLLMAASVPAAPCSSALPPGDGPGPSLSVAGGTRTEPLRGWFSVPPPEQRLLHCVLQPPLNIYVYLAGHRTLRLYH</sequence>
<evidence type="ECO:0000313" key="2">
    <source>
        <dbReference type="EMBL" id="CAK6982121.1"/>
    </source>
</evidence>
<organism evidence="2 3">
    <name type="scientific">Scomber scombrus</name>
    <name type="common">Atlantic mackerel</name>
    <name type="synonym">Scomber vernalis</name>
    <dbReference type="NCBI Taxonomy" id="13677"/>
    <lineage>
        <taxon>Eukaryota</taxon>
        <taxon>Metazoa</taxon>
        <taxon>Chordata</taxon>
        <taxon>Craniata</taxon>
        <taxon>Vertebrata</taxon>
        <taxon>Euteleostomi</taxon>
        <taxon>Actinopterygii</taxon>
        <taxon>Neopterygii</taxon>
        <taxon>Teleostei</taxon>
        <taxon>Neoteleostei</taxon>
        <taxon>Acanthomorphata</taxon>
        <taxon>Pelagiaria</taxon>
        <taxon>Scombriformes</taxon>
        <taxon>Scombridae</taxon>
        <taxon>Scomber</taxon>
    </lineage>
</organism>
<gene>
    <name evidence="2" type="ORF">FSCOSCO3_A016626</name>
</gene>
<accession>A0AAV1QDH5</accession>
<dbReference type="Proteomes" id="UP001314229">
    <property type="component" value="Unassembled WGS sequence"/>
</dbReference>
<name>A0AAV1QDH5_SCOSC</name>
<feature type="coiled-coil region" evidence="1">
    <location>
        <begin position="5"/>
        <end position="32"/>
    </location>
</feature>